<name>A0A2S6EUJ5_LEGPN</name>
<evidence type="ECO:0000313" key="2">
    <source>
        <dbReference type="Proteomes" id="UP000239239"/>
    </source>
</evidence>
<proteinExistence type="predicted"/>
<dbReference type="RefSeq" id="WP_027228687.1">
    <property type="nucleotide sequence ID" value="NZ_CP017601.1"/>
</dbReference>
<gene>
    <name evidence="1" type="ORF">C3928_15430</name>
</gene>
<sequence>MFCIKKTALAVLALGSSAAFAGTMGPACTPGNVTVPCTTTGWDVGIYALYLEPSYNGHPRFFNYVGSDFIGAQRVHTKLNTDFDWGFKLEASYHFSTGNDINVNWYHWDTTTSQNLHYFGEISGAEVFFTPFQIDHKWDAVNFEFGQHVDFGEFKNIRFHGGAQYARLQHKIYSPYTINIPSAGFVVDPDTGNIVLSPAETETGANRIDLTFRGVGPRVGADMSYDWPNGFAIYANGAAALLIGDNKVNDTSDIEPNRATHTSIVPELEAKLGLTYTYAMAQGNLTLDGGYMVANYWNAFHVVQAGQDGSTDFGVHGPYLGLKYVGAL</sequence>
<protein>
    <submittedName>
        <fullName evidence="1">Uncharacterized protein</fullName>
    </submittedName>
</protein>
<accession>A0A2S6EUJ5</accession>
<dbReference type="OrthoDB" id="5653740at2"/>
<organism evidence="1 2">
    <name type="scientific">Legionella pneumophila</name>
    <dbReference type="NCBI Taxonomy" id="446"/>
    <lineage>
        <taxon>Bacteria</taxon>
        <taxon>Pseudomonadati</taxon>
        <taxon>Pseudomonadota</taxon>
        <taxon>Gammaproteobacteria</taxon>
        <taxon>Legionellales</taxon>
        <taxon>Legionellaceae</taxon>
        <taxon>Legionella</taxon>
    </lineage>
</organism>
<dbReference type="InterPro" id="IPR007825">
    <property type="entry name" value="Major_OMP_Legionella"/>
</dbReference>
<evidence type="ECO:0000313" key="1">
    <source>
        <dbReference type="EMBL" id="PPK28831.1"/>
    </source>
</evidence>
<dbReference type="Proteomes" id="UP000239239">
    <property type="component" value="Unassembled WGS sequence"/>
</dbReference>
<dbReference type="EMBL" id="PQWY01000021">
    <property type="protein sequence ID" value="PPK28831.1"/>
    <property type="molecule type" value="Genomic_DNA"/>
</dbReference>
<comment type="caution">
    <text evidence="1">The sequence shown here is derived from an EMBL/GenBank/DDBJ whole genome shotgun (WGS) entry which is preliminary data.</text>
</comment>
<dbReference type="AlphaFoldDB" id="A0A2S6EUJ5"/>
<reference evidence="1 2" key="1">
    <citation type="submission" date="2018-02" db="EMBL/GenBank/DDBJ databases">
        <title>Draft genome sequences of four Legionella pneumophila clinical strains isolated in Ontario.</title>
        <authorList>
            <person name="Fortuna A."/>
            <person name="Ramnarine R."/>
            <person name="Li A."/>
            <person name="Frantz C."/>
            <person name="Mallo G."/>
        </authorList>
    </citation>
    <scope>NUCLEOTIDE SEQUENCE [LARGE SCALE GENOMIC DNA]</scope>
    <source>
        <strain evidence="1 2">LG61</strain>
    </source>
</reference>
<dbReference type="Pfam" id="PF05150">
    <property type="entry name" value="Legionella_OMP"/>
    <property type="match status" value="1"/>
</dbReference>